<evidence type="ECO:0000313" key="2">
    <source>
        <dbReference type="EMBL" id="SKB43753.1"/>
    </source>
</evidence>
<reference evidence="2 3" key="1">
    <citation type="submission" date="2017-02" db="EMBL/GenBank/DDBJ databases">
        <authorList>
            <person name="Peterson S.W."/>
        </authorList>
    </citation>
    <scope>NUCLEOTIDE SEQUENCE [LARGE SCALE GENOMIC DNA]</scope>
    <source>
        <strain evidence="2 3">DSM 9653</strain>
    </source>
</reference>
<dbReference type="Proteomes" id="UP000190130">
    <property type="component" value="Unassembled WGS sequence"/>
</dbReference>
<evidence type="ECO:0000313" key="3">
    <source>
        <dbReference type="Proteomes" id="UP000190130"/>
    </source>
</evidence>
<evidence type="ECO:0000256" key="1">
    <source>
        <dbReference type="SAM" id="Phobius"/>
    </source>
</evidence>
<organism evidence="2 3">
    <name type="scientific">Bosea thiooxidans</name>
    <dbReference type="NCBI Taxonomy" id="53254"/>
    <lineage>
        <taxon>Bacteria</taxon>
        <taxon>Pseudomonadati</taxon>
        <taxon>Pseudomonadota</taxon>
        <taxon>Alphaproteobacteria</taxon>
        <taxon>Hyphomicrobiales</taxon>
        <taxon>Boseaceae</taxon>
        <taxon>Bosea</taxon>
    </lineage>
</organism>
<feature type="transmembrane region" description="Helical" evidence="1">
    <location>
        <begin position="6"/>
        <end position="26"/>
    </location>
</feature>
<feature type="transmembrane region" description="Helical" evidence="1">
    <location>
        <begin position="38"/>
        <end position="55"/>
    </location>
</feature>
<gene>
    <name evidence="2" type="ORF">SAMN05660750_00655</name>
</gene>
<accession>A0A1T5BA41</accession>
<keyword evidence="1" id="KW-0472">Membrane</keyword>
<keyword evidence="1" id="KW-0812">Transmembrane</keyword>
<keyword evidence="1" id="KW-1133">Transmembrane helix</keyword>
<proteinExistence type="predicted"/>
<dbReference type="EMBL" id="FUYX01000002">
    <property type="protein sequence ID" value="SKB43753.1"/>
    <property type="molecule type" value="Genomic_DNA"/>
</dbReference>
<sequence length="56" mass="6245">MKLDFLTLYIVILLNSMTVAIIWAAIAYRYRTFTTARIWLLGCVLTTIGGGVVPPL</sequence>
<protein>
    <submittedName>
        <fullName evidence="2">Uncharacterized protein</fullName>
    </submittedName>
</protein>
<name>A0A1T5BA41_9HYPH</name>
<dbReference type="AlphaFoldDB" id="A0A1T5BA41"/>